<reference evidence="1" key="1">
    <citation type="submission" date="2022-07" db="EMBL/GenBank/DDBJ databases">
        <title>Phylogenomic reconstructions and comparative analyses of Kickxellomycotina fungi.</title>
        <authorList>
            <person name="Reynolds N.K."/>
            <person name="Stajich J.E."/>
            <person name="Barry K."/>
            <person name="Grigoriev I.V."/>
            <person name="Crous P."/>
            <person name="Smith M.E."/>
        </authorList>
    </citation>
    <scope>NUCLEOTIDE SEQUENCE</scope>
    <source>
        <strain evidence="1">CBS 109366</strain>
    </source>
</reference>
<feature type="non-terminal residue" evidence="1">
    <location>
        <position position="1"/>
    </location>
</feature>
<dbReference type="EMBL" id="JANBUJ010000437">
    <property type="protein sequence ID" value="KAJ2772032.1"/>
    <property type="molecule type" value="Genomic_DNA"/>
</dbReference>
<proteinExistence type="predicted"/>
<name>A0ACC1K343_9FUNG</name>
<comment type="caution">
    <text evidence="1">The sequence shown here is derived from an EMBL/GenBank/DDBJ whole genome shotgun (WGS) entry which is preliminary data.</text>
</comment>
<keyword evidence="2" id="KW-1185">Reference proteome</keyword>
<accession>A0ACC1K343</accession>
<organism evidence="1 2">
    <name type="scientific">Coemansia nantahalensis</name>
    <dbReference type="NCBI Taxonomy" id="2789366"/>
    <lineage>
        <taxon>Eukaryota</taxon>
        <taxon>Fungi</taxon>
        <taxon>Fungi incertae sedis</taxon>
        <taxon>Zoopagomycota</taxon>
        <taxon>Kickxellomycotina</taxon>
        <taxon>Kickxellomycetes</taxon>
        <taxon>Kickxellales</taxon>
        <taxon>Kickxellaceae</taxon>
        <taxon>Coemansia</taxon>
    </lineage>
</organism>
<gene>
    <name evidence="1" type="primary">EPL1</name>
    <name evidence="1" type="ORF">IWQ57_001943</name>
</gene>
<evidence type="ECO:0000313" key="1">
    <source>
        <dbReference type="EMBL" id="KAJ2772032.1"/>
    </source>
</evidence>
<dbReference type="Proteomes" id="UP001140234">
    <property type="component" value="Unassembled WGS sequence"/>
</dbReference>
<protein>
    <submittedName>
        <fullName evidence="1">Enhancer of polycomb-like protein 1</fullName>
    </submittedName>
</protein>
<evidence type="ECO:0000313" key="2">
    <source>
        <dbReference type="Proteomes" id="UP001140234"/>
    </source>
</evidence>
<sequence>HHLQAAISATHAAASGEAPAKQVYIPTPDASKVVDGYDALYPKGYTGPSSLIRSSETVEECCAPMYCMDDVDEAWLAALNAARAADGDSELTADDFELAMDQIESLTCDMVFLRAEDIPGVEYLAAHAADRERPLAHSAADLVYEHWKARRTQRGFKAVMAGLQMEDTSKTEIDPYVCFRRREVRQGRKTRRADQRSLEQLRRLRTNLAMVAQLLEMCAEREAAKTELVAEAQAVASHRAQVIRMRRRLAVTGAAWDELFVPPMQHQPQARKRLTTRDPAQRARATVRKPRIASGLASAAAAAAGNGGLHPGMLGEPALPSPFVLPSTVVVHQYPVPRRLLSMASRIQTKTHVCESTLANGWIDATFPGAHPLHTNRTIDPPPAAFWAPRLVDTAAAGAASAAAAPLGFRLRRGRLGRLFVDRRQVHAARPTEDRLLRFRLGLLTPEDHRQLRECRTATWGADPKGAAAAAPRYGIPEELLRPFSFAAELAMPATAAAMADAAAQRLVPAPLSVAASSDTAVPTFAGAHEAQTVSPPLSAASGGSAPESLGTAPLLPAAGRLGSSAPPSAPHSMMASLSDKLVGLAASGPPTPLALSTKRSASVQAAGANGRRLSEDAARPPPASLPLNGLVLGGSVTSPGIAALSPQVASRSPAAIPNAAKCT</sequence>